<keyword evidence="3 6" id="KW-1133">Transmembrane helix</keyword>
<accession>B8MAC7</accession>
<protein>
    <submittedName>
        <fullName evidence="8">pH signal transduction protein PalI, putative</fullName>
    </submittedName>
</protein>
<dbReference type="Proteomes" id="UP000001745">
    <property type="component" value="Unassembled WGS sequence"/>
</dbReference>
<dbReference type="OMA" id="VFGYCKG"/>
<feature type="compositionally biased region" description="Basic and acidic residues" evidence="5">
    <location>
        <begin position="536"/>
        <end position="546"/>
    </location>
</feature>
<feature type="region of interest" description="Disordered" evidence="5">
    <location>
        <begin position="316"/>
        <end position="690"/>
    </location>
</feature>
<organism evidence="8 9">
    <name type="scientific">Talaromyces stipitatus (strain ATCC 10500 / CBS 375.48 / QM 6759 / NRRL 1006)</name>
    <name type="common">Penicillium stipitatum</name>
    <dbReference type="NCBI Taxonomy" id="441959"/>
    <lineage>
        <taxon>Eukaryota</taxon>
        <taxon>Fungi</taxon>
        <taxon>Dikarya</taxon>
        <taxon>Ascomycota</taxon>
        <taxon>Pezizomycotina</taxon>
        <taxon>Eurotiomycetes</taxon>
        <taxon>Eurotiomycetidae</taxon>
        <taxon>Eurotiales</taxon>
        <taxon>Trichocomaceae</taxon>
        <taxon>Talaromyces</taxon>
        <taxon>Talaromyces sect. Talaromyces</taxon>
    </lineage>
</organism>
<feature type="compositionally biased region" description="Pro residues" evidence="5">
    <location>
        <begin position="381"/>
        <end position="399"/>
    </location>
</feature>
<evidence type="ECO:0000313" key="8">
    <source>
        <dbReference type="EMBL" id="EED18629.1"/>
    </source>
</evidence>
<evidence type="ECO:0000256" key="2">
    <source>
        <dbReference type="ARBA" id="ARBA00022692"/>
    </source>
</evidence>
<dbReference type="VEuPathDB" id="FungiDB:TSTA_123600"/>
<proteinExistence type="predicted"/>
<evidence type="ECO:0000256" key="4">
    <source>
        <dbReference type="ARBA" id="ARBA00023136"/>
    </source>
</evidence>
<feature type="transmembrane region" description="Helical" evidence="6">
    <location>
        <begin position="154"/>
        <end position="176"/>
    </location>
</feature>
<dbReference type="GeneID" id="8108271"/>
<feature type="compositionally biased region" description="Gly residues" evidence="5">
    <location>
        <begin position="663"/>
        <end position="674"/>
    </location>
</feature>
<gene>
    <name evidence="8" type="ORF">TSTA_123600</name>
</gene>
<dbReference type="InParanoid" id="B8MAC7"/>
<feature type="compositionally biased region" description="Low complexity" evidence="5">
    <location>
        <begin position="339"/>
        <end position="349"/>
    </location>
</feature>
<evidence type="ECO:0000256" key="7">
    <source>
        <dbReference type="SAM" id="SignalP"/>
    </source>
</evidence>
<feature type="chain" id="PRO_5002877633" evidence="7">
    <location>
        <begin position="27"/>
        <end position="690"/>
    </location>
</feature>
<evidence type="ECO:0000256" key="1">
    <source>
        <dbReference type="ARBA" id="ARBA00004141"/>
    </source>
</evidence>
<evidence type="ECO:0000256" key="5">
    <source>
        <dbReference type="SAM" id="MobiDB-lite"/>
    </source>
</evidence>
<keyword evidence="4 6" id="KW-0472">Membrane</keyword>
<dbReference type="Pfam" id="PF06687">
    <property type="entry name" value="SUR7"/>
    <property type="match status" value="1"/>
</dbReference>
<keyword evidence="7" id="KW-0732">Signal</keyword>
<dbReference type="InterPro" id="IPR009571">
    <property type="entry name" value="SUR7/Rim9-like_fungi"/>
</dbReference>
<name>B8MAC7_TALSN</name>
<feature type="compositionally biased region" description="Polar residues" evidence="5">
    <location>
        <begin position="602"/>
        <end position="613"/>
    </location>
</feature>
<dbReference type="RefSeq" id="XP_002482621.1">
    <property type="nucleotide sequence ID" value="XM_002482576.1"/>
</dbReference>
<dbReference type="HOGENOM" id="CLU_016694_1_0_1"/>
<dbReference type="AlphaFoldDB" id="B8MAC7"/>
<dbReference type="EMBL" id="EQ962655">
    <property type="protein sequence ID" value="EED18629.1"/>
    <property type="molecule type" value="Genomic_DNA"/>
</dbReference>
<dbReference type="eggNOG" id="ENOG502S0P7">
    <property type="taxonomic scope" value="Eukaryota"/>
</dbReference>
<dbReference type="PANTHER" id="PTHR28013:SF3">
    <property type="entry name" value="PROTEIN DCV1-RELATED"/>
    <property type="match status" value="1"/>
</dbReference>
<reference evidence="9" key="1">
    <citation type="journal article" date="2015" name="Genome Announc.">
        <title>Genome sequence of the AIDS-associated pathogen Penicillium marneffei (ATCC18224) and its near taxonomic relative Talaromyces stipitatus (ATCC10500).</title>
        <authorList>
            <person name="Nierman W.C."/>
            <person name="Fedorova-Abrams N.D."/>
            <person name="Andrianopoulos A."/>
        </authorList>
    </citation>
    <scope>NUCLEOTIDE SEQUENCE [LARGE SCALE GENOMIC DNA]</scope>
    <source>
        <strain evidence="9">ATCC 10500 / CBS 375.48 / QM 6759 / NRRL 1006</strain>
    </source>
</reference>
<dbReference type="InterPro" id="IPR051380">
    <property type="entry name" value="pH-response_reg_palI/RIM9"/>
</dbReference>
<dbReference type="GO" id="GO:0035838">
    <property type="term" value="C:growing cell tip"/>
    <property type="evidence" value="ECO:0007669"/>
    <property type="project" value="TreeGrafter"/>
</dbReference>
<feature type="transmembrane region" description="Helical" evidence="6">
    <location>
        <begin position="87"/>
        <end position="110"/>
    </location>
</feature>
<dbReference type="OrthoDB" id="2354757at2759"/>
<dbReference type="PhylomeDB" id="B8MAC7"/>
<comment type="subcellular location">
    <subcellularLocation>
        <location evidence="1">Membrane</location>
        <topology evidence="1">Multi-pass membrane protein</topology>
    </subcellularLocation>
</comment>
<feature type="compositionally biased region" description="Polar residues" evidence="5">
    <location>
        <begin position="480"/>
        <end position="502"/>
    </location>
</feature>
<evidence type="ECO:0000256" key="6">
    <source>
        <dbReference type="SAM" id="Phobius"/>
    </source>
</evidence>
<feature type="transmembrane region" description="Helical" evidence="6">
    <location>
        <begin position="122"/>
        <end position="148"/>
    </location>
</feature>
<dbReference type="GO" id="GO:0005886">
    <property type="term" value="C:plasma membrane"/>
    <property type="evidence" value="ECO:0007669"/>
    <property type="project" value="InterPro"/>
</dbReference>
<feature type="signal peptide" evidence="7">
    <location>
        <begin position="1"/>
        <end position="26"/>
    </location>
</feature>
<dbReference type="GO" id="GO:0032153">
    <property type="term" value="C:cell division site"/>
    <property type="evidence" value="ECO:0007669"/>
    <property type="project" value="TreeGrafter"/>
</dbReference>
<keyword evidence="2 6" id="KW-0812">Transmembrane</keyword>
<evidence type="ECO:0000256" key="3">
    <source>
        <dbReference type="ARBA" id="ARBA00022989"/>
    </source>
</evidence>
<feature type="compositionally biased region" description="Pro residues" evidence="5">
    <location>
        <begin position="574"/>
        <end position="584"/>
    </location>
</feature>
<feature type="compositionally biased region" description="Gly residues" evidence="5">
    <location>
        <begin position="350"/>
        <end position="380"/>
    </location>
</feature>
<evidence type="ECO:0000313" key="9">
    <source>
        <dbReference type="Proteomes" id="UP000001745"/>
    </source>
</evidence>
<dbReference type="STRING" id="441959.B8MAC7"/>
<dbReference type="PANTHER" id="PTHR28013">
    <property type="entry name" value="PROTEIN DCV1-RELATED"/>
    <property type="match status" value="1"/>
</dbReference>
<keyword evidence="9" id="KW-1185">Reference proteome</keyword>
<feature type="region of interest" description="Disordered" evidence="5">
    <location>
        <begin position="277"/>
        <end position="298"/>
    </location>
</feature>
<sequence>MLLKPATPLSVLLFAAFALLLLSTLSTPVIKAIPLATYQNVDFGVFGYCRGSQCIAARVGYDTENIFGTNEDTDGDFNLPSSARNSLSAILIVHPVAAFLTLVCFIMALTSHLHSPSHSPRYLLALLILLLPTVLVSLLAFLVDILLFVPHLQWGGWIVLAATIILVACGVVTCAMRRTLVSRKARKKLVAENAEMSGENFYNRQRAEAAAAQLPKAESPPPLPMNTDAKTPLISANSHAESAPTFTTYASSRTTEDGSGVLLNGGDDTAFYHQSARPMRPGYQGPQNEYGNPMPPAVTGAAAVEAGMMMSNSDRTLQNQYSDGSLGSRRGYGPPGQPPRGRGYPPRGGYARGGPPGPYGGRGRGPPPNGRGGSMRGGMRGPPPPGAVPYNRGPPPGYPPRRDGPGGYDQYGAGMNRRPSDGGPYGPARSNSSNYSRPYGPGPVRNLSASQPNLPEMGDPGAIEMMPQFSEPNLRVRNVADTSEPQRLSNNESLPSPTSVYSTEHYVPPRAAWTRGPERGMNNSPAHARRGSSGHYYEDIEPRFAEDPAPPSLNGGVPSVLMAGRSAGEIPHSSPSPPLPPPLKIPGENVGDLGPGSPAISDISQTSHFTSISERPINPKWQAPPPAPGPGSTANRGPRMQDMLLEGNPDFELPGSSLRGRGRGGGGSRYGRGTGRMTPVIEHAGSRYPL</sequence>
<feature type="compositionally biased region" description="Polar residues" evidence="5">
    <location>
        <begin position="316"/>
        <end position="325"/>
    </location>
</feature>